<evidence type="ECO:0000313" key="10">
    <source>
        <dbReference type="Proteomes" id="UP000078284"/>
    </source>
</evidence>
<comment type="caution">
    <text evidence="9">The sequence shown here is derived from an EMBL/GenBank/DDBJ whole genome shotgun (WGS) entry which is preliminary data.</text>
</comment>
<dbReference type="PANTHER" id="PTHR37984">
    <property type="entry name" value="PROTEIN CBG26694"/>
    <property type="match status" value="1"/>
</dbReference>
<name>A0A178W1H4_ARATH</name>
<dbReference type="InterPro" id="IPR002156">
    <property type="entry name" value="RNaseH_domain"/>
</dbReference>
<evidence type="ECO:0000259" key="7">
    <source>
        <dbReference type="PROSITE" id="PS50878"/>
    </source>
</evidence>
<protein>
    <submittedName>
        <fullName evidence="9">Uncharacterized protein</fullName>
    </submittedName>
</protein>
<dbReference type="Pfam" id="PF13456">
    <property type="entry name" value="RVT_3"/>
    <property type="match status" value="1"/>
</dbReference>
<dbReference type="Proteomes" id="UP000078284">
    <property type="component" value="Chromosome 2"/>
</dbReference>
<dbReference type="InterPro" id="IPR043502">
    <property type="entry name" value="DNA/RNA_pol_sf"/>
</dbReference>
<dbReference type="PANTHER" id="PTHR37984:SF5">
    <property type="entry name" value="PROTEIN NYNRIN-LIKE"/>
    <property type="match status" value="1"/>
</dbReference>
<dbReference type="SUPFAM" id="SSF56672">
    <property type="entry name" value="DNA/RNA polymerases"/>
    <property type="match status" value="1"/>
</dbReference>
<evidence type="ECO:0000313" key="9">
    <source>
        <dbReference type="EMBL" id="OAP11405.1"/>
    </source>
</evidence>
<evidence type="ECO:0000259" key="8">
    <source>
        <dbReference type="PROSITE" id="PS50994"/>
    </source>
</evidence>
<dbReference type="PROSITE" id="PS50878">
    <property type="entry name" value="RT_POL"/>
    <property type="match status" value="1"/>
</dbReference>
<dbReference type="GO" id="GO:0004523">
    <property type="term" value="F:RNA-DNA hybrid ribonuclease activity"/>
    <property type="evidence" value="ECO:0007669"/>
    <property type="project" value="InterPro"/>
</dbReference>
<gene>
    <name evidence="9" type="ordered locus">AXX17_At2g10350</name>
</gene>
<dbReference type="Gene3D" id="2.40.70.10">
    <property type="entry name" value="Acid Proteases"/>
    <property type="match status" value="1"/>
</dbReference>
<dbReference type="InterPro" id="IPR043128">
    <property type="entry name" value="Rev_trsase/Diguanyl_cyclase"/>
</dbReference>
<dbReference type="InterPro" id="IPR036397">
    <property type="entry name" value="RNaseH_sf"/>
</dbReference>
<dbReference type="Gene3D" id="3.30.420.10">
    <property type="entry name" value="Ribonuclease H-like superfamily/Ribonuclease H"/>
    <property type="match status" value="2"/>
</dbReference>
<dbReference type="GO" id="GO:0015074">
    <property type="term" value="P:DNA integration"/>
    <property type="evidence" value="ECO:0007669"/>
    <property type="project" value="InterPro"/>
</dbReference>
<sequence>MSRNDGQSSGDQASILDDIKQLLQKLSKKTDRQQLAVTSLSNKFVTFQEQCNDQLAALAANHSEIRSAHNAYAERTPPTPVEVGATSTQNPVTSSSPARLAAVSDRAIARTPVQLDPAIRLPTSDPRQESNAINSELQNLQDQIWAMNAKVHQATTSAPEVEKLPVYNGKGDLKEHLTSFQVIAGRVPLEPHEEDPGLCKLFSENLFGPALTWFTQLEEGSIDNFKQLSTAFIKQYGYFIDSDITEGHLWNLSQSADEPLRTYITAFKEIMVQIPSLSDLAAQSALKNGLWHESRFRESLTVNRPETIQDALHRATNWINAEEERAFLAKKFSASNAVPKAPQPATTKKPTKLRKPAAGTFSVEKESPKSSPKASPSKPPFSPKGKNGALPSNKWVRDPNAYCDIHKMNGHATKDCKALGRLLAAKYASGEISEVDITAIELAQTANETLESEEASPPNKKQKSEPAPVIPKGPKKMVKVIMGGSKLFRDSISAIKQHERRTVTPIAKKPKTGRVACPEISFTEEETSDLDKLHDEALVITLDIANCEIQKILIDTGSSVDLIFLDTLLQMGISKKDIKGAPSLLVSFTSETSMSLGTVVLPLTAQGVVKMVEFTVFDRPAAYNVILGTLWLYEMKPVPSTYHQCVKFPTPGGIGQVLGSQRDDLVERVVINDDHPDQLVGIGANLGEDFRSKLVRFLKTNKATFAWTVGEMTGISMEVISHELNVDATFKPVKQKRRKLGPDRAQAVNVEVVRLLEVGLIREVKYPEWLANPVVVKKKNGKWRVCVDFTDLNKACPKDCFSLPHIDRLVESTTGHEMLSFMDAFSGYNQIPMNPEDQEKTSFITECGTYCYKVMPFRLKNAGATYQRLVNRMFKDLLGKTMEVYIDDMLVKSTLSTSHFDHLQQCFDILNEFGMKLNPSKCNFAVPSGEFLGYIVTERGIEANPRQINAFLVSLSNNEAEYESLLAGLRLAIGVGVRNLHAHCDSLLLANQYSGEYEAKNARMEAYLNLVREVSGKFEQFELTRIPRAENSAADALASLASTFEVTLPRVIPVETISQPSIRLDEISFVTTRAMRRRLDAQSAENGLHQLGDDEEISDAVHPTEIVENQSLPDNHNVPLPDQPPHDWGQTRENQFGITFSTTRTVMKEVHDGTCGNHTGGRSLAFKVRKYDYYWPTLVAECEAYARKCEQCQKHAPLILQPTELLTTVSAPYPFMKWSMEEYASCSHGLSYEIVTDNGSQFISEQFEVFCEEWQIRLSHSTPRYPQGNGQAEAMNKTIISNL</sequence>
<dbReference type="Pfam" id="PF17921">
    <property type="entry name" value="Integrase_H2C2"/>
    <property type="match status" value="1"/>
</dbReference>
<dbReference type="EMBL" id="LUHQ01000002">
    <property type="protein sequence ID" value="OAP11405.1"/>
    <property type="molecule type" value="Genomic_DNA"/>
</dbReference>
<accession>A0A178W1H4</accession>
<evidence type="ECO:0000256" key="3">
    <source>
        <dbReference type="ARBA" id="ARBA00022722"/>
    </source>
</evidence>
<keyword evidence="2" id="KW-0548">Nucleotidyltransferase</keyword>
<keyword evidence="4" id="KW-0378">Hydrolase</keyword>
<dbReference type="Gene3D" id="3.30.70.270">
    <property type="match status" value="1"/>
</dbReference>
<keyword evidence="3" id="KW-0540">Nuclease</keyword>
<feature type="region of interest" description="Disordered" evidence="6">
    <location>
        <begin position="448"/>
        <end position="473"/>
    </location>
</feature>
<feature type="domain" description="Integrase catalytic" evidence="8">
    <location>
        <begin position="1228"/>
        <end position="1283"/>
    </location>
</feature>
<dbReference type="Pfam" id="PF00078">
    <property type="entry name" value="RVT_1"/>
    <property type="match status" value="1"/>
</dbReference>
<dbReference type="Pfam" id="PF03732">
    <property type="entry name" value="Retrotrans_gag"/>
    <property type="match status" value="1"/>
</dbReference>
<evidence type="ECO:0000256" key="5">
    <source>
        <dbReference type="ARBA" id="ARBA00023172"/>
    </source>
</evidence>
<dbReference type="InterPro" id="IPR041588">
    <property type="entry name" value="Integrase_H2C2"/>
</dbReference>
<evidence type="ECO:0000256" key="2">
    <source>
        <dbReference type="ARBA" id="ARBA00022695"/>
    </source>
</evidence>
<feature type="compositionally biased region" description="Polar residues" evidence="6">
    <location>
        <begin position="85"/>
        <end position="97"/>
    </location>
</feature>
<dbReference type="InterPro" id="IPR050951">
    <property type="entry name" value="Retrovirus_Pol_polyprotein"/>
</dbReference>
<feature type="domain" description="Reverse transcriptase" evidence="7">
    <location>
        <begin position="757"/>
        <end position="936"/>
    </location>
</feature>
<dbReference type="CDD" id="cd00303">
    <property type="entry name" value="retropepsin_like"/>
    <property type="match status" value="1"/>
</dbReference>
<dbReference type="Gene3D" id="3.10.10.10">
    <property type="entry name" value="HIV Type 1 Reverse Transcriptase, subunit A, domain 1"/>
    <property type="match status" value="1"/>
</dbReference>
<feature type="compositionally biased region" description="Low complexity" evidence="6">
    <location>
        <begin position="338"/>
        <end position="348"/>
    </location>
</feature>
<organism evidence="9 10">
    <name type="scientific">Arabidopsis thaliana</name>
    <name type="common">Mouse-ear cress</name>
    <dbReference type="NCBI Taxonomy" id="3702"/>
    <lineage>
        <taxon>Eukaryota</taxon>
        <taxon>Viridiplantae</taxon>
        <taxon>Streptophyta</taxon>
        <taxon>Embryophyta</taxon>
        <taxon>Tracheophyta</taxon>
        <taxon>Spermatophyta</taxon>
        <taxon>Magnoliopsida</taxon>
        <taxon>eudicotyledons</taxon>
        <taxon>Gunneridae</taxon>
        <taxon>Pentapetalae</taxon>
        <taxon>rosids</taxon>
        <taxon>malvids</taxon>
        <taxon>Brassicales</taxon>
        <taxon>Brassicaceae</taxon>
        <taxon>Camelineae</taxon>
        <taxon>Arabidopsis</taxon>
    </lineage>
</organism>
<keyword evidence="4" id="KW-0255">Endonuclease</keyword>
<dbReference type="CDD" id="cd09279">
    <property type="entry name" value="RNase_HI_like"/>
    <property type="match status" value="1"/>
</dbReference>
<dbReference type="PROSITE" id="PS50994">
    <property type="entry name" value="INTEGRASE"/>
    <property type="match status" value="1"/>
</dbReference>
<proteinExistence type="predicted"/>
<dbReference type="SUPFAM" id="SSF53098">
    <property type="entry name" value="Ribonuclease H-like"/>
    <property type="match status" value="1"/>
</dbReference>
<dbReference type="InterPro" id="IPR000477">
    <property type="entry name" value="RT_dom"/>
</dbReference>
<dbReference type="InterPro" id="IPR005162">
    <property type="entry name" value="Retrotrans_gag_dom"/>
</dbReference>
<keyword evidence="1" id="KW-0808">Transferase</keyword>
<evidence type="ECO:0000256" key="6">
    <source>
        <dbReference type="SAM" id="MobiDB-lite"/>
    </source>
</evidence>
<dbReference type="InterPro" id="IPR012337">
    <property type="entry name" value="RNaseH-like_sf"/>
</dbReference>
<evidence type="ECO:0000256" key="1">
    <source>
        <dbReference type="ARBA" id="ARBA00022679"/>
    </source>
</evidence>
<dbReference type="GO" id="GO:0003676">
    <property type="term" value="F:nucleic acid binding"/>
    <property type="evidence" value="ECO:0007669"/>
    <property type="project" value="InterPro"/>
</dbReference>
<keyword evidence="5" id="KW-0233">DNA recombination</keyword>
<feature type="region of interest" description="Disordered" evidence="6">
    <location>
        <begin position="338"/>
        <end position="395"/>
    </location>
</feature>
<evidence type="ECO:0000256" key="4">
    <source>
        <dbReference type="ARBA" id="ARBA00022759"/>
    </source>
</evidence>
<dbReference type="GO" id="GO:0006310">
    <property type="term" value="P:DNA recombination"/>
    <property type="evidence" value="ECO:0007669"/>
    <property type="project" value="UniProtKB-KW"/>
</dbReference>
<dbReference type="GO" id="GO:0016779">
    <property type="term" value="F:nucleotidyltransferase activity"/>
    <property type="evidence" value="ECO:0007669"/>
    <property type="project" value="UniProtKB-KW"/>
</dbReference>
<dbReference type="Gene3D" id="1.10.340.70">
    <property type="match status" value="1"/>
</dbReference>
<dbReference type="InterPro" id="IPR021109">
    <property type="entry name" value="Peptidase_aspartic_dom_sf"/>
</dbReference>
<dbReference type="CDD" id="cd01647">
    <property type="entry name" value="RT_LTR"/>
    <property type="match status" value="1"/>
</dbReference>
<dbReference type="InterPro" id="IPR001584">
    <property type="entry name" value="Integrase_cat-core"/>
</dbReference>
<reference evidence="10" key="1">
    <citation type="journal article" date="2016" name="Proc. Natl. Acad. Sci. U.S.A.">
        <title>Chromosome-level assembly of Arabidopsis thaliana Ler reveals the extent of translocation and inversion polymorphisms.</title>
        <authorList>
            <person name="Zapata L."/>
            <person name="Ding J."/>
            <person name="Willing E.M."/>
            <person name="Hartwig B."/>
            <person name="Bezdan D."/>
            <person name="Jiao W.B."/>
            <person name="Patel V."/>
            <person name="Velikkakam James G."/>
            <person name="Koornneef M."/>
            <person name="Ossowski S."/>
            <person name="Schneeberger K."/>
        </authorList>
    </citation>
    <scope>NUCLEOTIDE SEQUENCE [LARGE SCALE GENOMIC DNA]</scope>
    <source>
        <strain evidence="10">cv. Landsberg erecta</strain>
    </source>
</reference>
<feature type="region of interest" description="Disordered" evidence="6">
    <location>
        <begin position="73"/>
        <end position="97"/>
    </location>
</feature>